<gene>
    <name evidence="3" type="primary">istA</name>
    <name evidence="3" type="ORF">SANT12839_099910</name>
</gene>
<feature type="domain" description="Transposase for insertion sequence element IS21-like C-terminal" evidence="2">
    <location>
        <begin position="317"/>
        <end position="385"/>
    </location>
</feature>
<reference evidence="3 4" key="1">
    <citation type="journal article" date="2020" name="Int. J. Syst. Evol. Microbiol.">
        <title>Reclassification of Streptomyces castelarensis and Streptomyces sporoclivatus as later heterotypic synonyms of Streptomyces antimycoticus.</title>
        <authorList>
            <person name="Komaki H."/>
            <person name="Tamura T."/>
        </authorList>
    </citation>
    <scope>NUCLEOTIDE SEQUENCE [LARGE SCALE GENOMIC DNA]</scope>
    <source>
        <strain evidence="3 4">NBRC 12839</strain>
    </source>
</reference>
<keyword evidence="4" id="KW-1185">Reference proteome</keyword>
<dbReference type="AlphaFoldDB" id="A0A4D4KTC9"/>
<dbReference type="PANTHER" id="PTHR35004:SF8">
    <property type="entry name" value="TRANSPOSASE RV3428C-RELATED"/>
    <property type="match status" value="1"/>
</dbReference>
<evidence type="ECO:0000256" key="1">
    <source>
        <dbReference type="SAM" id="MobiDB-lite"/>
    </source>
</evidence>
<dbReference type="InterPro" id="IPR054353">
    <property type="entry name" value="IstA-like_C"/>
</dbReference>
<dbReference type="Proteomes" id="UP000299290">
    <property type="component" value="Unassembled WGS sequence"/>
</dbReference>
<evidence type="ECO:0000259" key="2">
    <source>
        <dbReference type="Pfam" id="PF22483"/>
    </source>
</evidence>
<dbReference type="EMBL" id="BJHV01000002">
    <property type="protein sequence ID" value="GDY49109.1"/>
    <property type="molecule type" value="Genomic_DNA"/>
</dbReference>
<accession>A0A4D4KTC9</accession>
<comment type="caution">
    <text evidence="3">The sequence shown here is derived from an EMBL/GenBank/DDBJ whole genome shotgun (WGS) entry which is preliminary data.</text>
</comment>
<dbReference type="Pfam" id="PF22483">
    <property type="entry name" value="Mu-transpos_C_2"/>
    <property type="match status" value="1"/>
</dbReference>
<sequence length="544" mass="60791">MGLSRAELFAAIRRDKRLDPELSQRALAEKYGVHRRTVRQALLSAVPPPRKKPPPRAAVLDPAKPWIDAMLREDANAPRKQKHTARRIYQRLAHEYDFDLVSYSTVCDYVLARRPQIEAEVLEGRRHLTGMVPQVHLPGEEAEVDFADVWVRLAGQVVKCHLFTLRLSYSGKAVHRVYASQAQESFMEGHVEAFNILGGVPTRHIRYDNLKPAVNRICTGRSRIESERWVSFRAHYGFDAFYCVPGEDGAHEKGGVEHEGGRFRRTHLVPVPEVATLEELNAKIAEIDAAEDERILAGRLTTVGFNFFTEADQLTPLPLEEFECGITLTPKVDRSSRITVRQCHYSVPARFIGQNVRVLLRGNELLVFERREIVARHPRLTRRGDFRDELDHYLEILLTKPGAMAGSTALVTARQNGSFTEVHEAFWAAARTAHGDAAGTRALIEVLLLHRRMPADVVEQGMAAAIRAGTTSADVVAVEARRAAALAPPPADDLDDEGDPPPWAEPSGVVSLTARRAQLPEDRRPLPDVAHYDQLLSRQPKGTA</sequence>
<organism evidence="3 4">
    <name type="scientific">Streptomyces antimycoticus</name>
    <dbReference type="NCBI Taxonomy" id="68175"/>
    <lineage>
        <taxon>Bacteria</taxon>
        <taxon>Bacillati</taxon>
        <taxon>Actinomycetota</taxon>
        <taxon>Actinomycetes</taxon>
        <taxon>Kitasatosporales</taxon>
        <taxon>Streptomycetaceae</taxon>
        <taxon>Streptomyces</taxon>
        <taxon>Streptomyces violaceusniger group</taxon>
    </lineage>
</organism>
<dbReference type="NCBIfam" id="NF033546">
    <property type="entry name" value="transpos_IS21"/>
    <property type="match status" value="1"/>
</dbReference>
<dbReference type="RefSeq" id="WP_137970484.1">
    <property type="nucleotide sequence ID" value="NZ_BJHV01000002.1"/>
</dbReference>
<proteinExistence type="predicted"/>
<dbReference type="PANTHER" id="PTHR35004">
    <property type="entry name" value="TRANSPOSASE RV3428C-RELATED"/>
    <property type="match status" value="1"/>
</dbReference>
<evidence type="ECO:0000313" key="4">
    <source>
        <dbReference type="Proteomes" id="UP000299290"/>
    </source>
</evidence>
<protein>
    <submittedName>
        <fullName evidence="3">Transposase</fullName>
    </submittedName>
</protein>
<evidence type="ECO:0000313" key="3">
    <source>
        <dbReference type="EMBL" id="GDY49109.1"/>
    </source>
</evidence>
<feature type="region of interest" description="Disordered" evidence="1">
    <location>
        <begin position="486"/>
        <end position="544"/>
    </location>
</feature>
<name>A0A4D4KTC9_9ACTN</name>